<dbReference type="RefSeq" id="WP_157342387.1">
    <property type="nucleotide sequence ID" value="NZ_WSEK01000004.1"/>
</dbReference>
<sequence>MEFSSTVLDAEANRQELAERIARAQTPKIPATAHRHLLAQRLRRIADRVDN</sequence>
<protein>
    <submittedName>
        <fullName evidence="1">Uncharacterized protein</fullName>
    </submittedName>
</protein>
<gene>
    <name evidence="1" type="ORF">GON03_10605</name>
</gene>
<dbReference type="AlphaFoldDB" id="A0A6L6XS37"/>
<keyword evidence="2" id="KW-1185">Reference proteome</keyword>
<name>A0A6L6XS37_9ACTN</name>
<reference evidence="1 2" key="1">
    <citation type="submission" date="2019-12" db="EMBL/GenBank/DDBJ databases">
        <authorList>
            <person name="Huq M.A."/>
        </authorList>
    </citation>
    <scope>NUCLEOTIDE SEQUENCE [LARGE SCALE GENOMIC DNA]</scope>
    <source>
        <strain evidence="1 2">MAH-18</strain>
    </source>
</reference>
<evidence type="ECO:0000313" key="1">
    <source>
        <dbReference type="EMBL" id="MVQ49632.1"/>
    </source>
</evidence>
<accession>A0A6L6XS37</accession>
<comment type="caution">
    <text evidence="1">The sequence shown here is derived from an EMBL/GenBank/DDBJ whole genome shotgun (WGS) entry which is preliminary data.</text>
</comment>
<organism evidence="1 2">
    <name type="scientific">Nocardioides agri</name>
    <dbReference type="NCBI Taxonomy" id="2682843"/>
    <lineage>
        <taxon>Bacteria</taxon>
        <taxon>Bacillati</taxon>
        <taxon>Actinomycetota</taxon>
        <taxon>Actinomycetes</taxon>
        <taxon>Propionibacteriales</taxon>
        <taxon>Nocardioidaceae</taxon>
        <taxon>Nocardioides</taxon>
    </lineage>
</organism>
<dbReference type="EMBL" id="WSEK01000004">
    <property type="protein sequence ID" value="MVQ49632.1"/>
    <property type="molecule type" value="Genomic_DNA"/>
</dbReference>
<evidence type="ECO:0000313" key="2">
    <source>
        <dbReference type="Proteomes" id="UP000473525"/>
    </source>
</evidence>
<proteinExistence type="predicted"/>
<dbReference type="Proteomes" id="UP000473525">
    <property type="component" value="Unassembled WGS sequence"/>
</dbReference>